<evidence type="ECO:0000313" key="1">
    <source>
        <dbReference type="EMBL" id="SFS00503.1"/>
    </source>
</evidence>
<accession>A0A1I6LAJ6</accession>
<sequence>MLGGRDGDTTKLQDCILEQYDIMTTNPKQIAANCDCSESYVKETLNEYRPDWNKSGGDFGLI</sequence>
<dbReference type="EMBL" id="FOZK01000002">
    <property type="protein sequence ID" value="SFS00503.1"/>
    <property type="molecule type" value="Genomic_DNA"/>
</dbReference>
<dbReference type="Proteomes" id="UP000199062">
    <property type="component" value="Unassembled WGS sequence"/>
</dbReference>
<reference evidence="1 2" key="1">
    <citation type="submission" date="2016-10" db="EMBL/GenBank/DDBJ databases">
        <authorList>
            <person name="de Groot N.N."/>
        </authorList>
    </citation>
    <scope>NUCLEOTIDE SEQUENCE [LARGE SCALE GENOMIC DNA]</scope>
    <source>
        <strain evidence="1 2">CGMCC 1.10457</strain>
    </source>
</reference>
<organism evidence="1 2">
    <name type="scientific">Halomicrobium zhouii</name>
    <dbReference type="NCBI Taxonomy" id="767519"/>
    <lineage>
        <taxon>Archaea</taxon>
        <taxon>Methanobacteriati</taxon>
        <taxon>Methanobacteriota</taxon>
        <taxon>Stenosarchaea group</taxon>
        <taxon>Halobacteria</taxon>
        <taxon>Halobacteriales</taxon>
        <taxon>Haloarculaceae</taxon>
        <taxon>Halomicrobium</taxon>
    </lineage>
</organism>
<keyword evidence="2" id="KW-1185">Reference proteome</keyword>
<proteinExistence type="predicted"/>
<dbReference type="AlphaFoldDB" id="A0A1I6LAJ6"/>
<evidence type="ECO:0000313" key="2">
    <source>
        <dbReference type="Proteomes" id="UP000199062"/>
    </source>
</evidence>
<protein>
    <submittedName>
        <fullName evidence="1">Uncharacterized protein</fullName>
    </submittedName>
</protein>
<name>A0A1I6LAJ6_9EURY</name>
<gene>
    <name evidence="1" type="ORF">SAMN05216559_2369</name>
</gene>